<dbReference type="Proteomes" id="UP001574169">
    <property type="component" value="Unassembled WGS sequence"/>
</dbReference>
<organism evidence="2 3">
    <name type="scientific">Flavobacterium zubiriense</name>
    <dbReference type="NCBI Taxonomy" id="3138075"/>
    <lineage>
        <taxon>Bacteria</taxon>
        <taxon>Pseudomonadati</taxon>
        <taxon>Bacteroidota</taxon>
        <taxon>Flavobacteriia</taxon>
        <taxon>Flavobacteriales</taxon>
        <taxon>Flavobacteriaceae</taxon>
        <taxon>Flavobacterium</taxon>
    </lineage>
</organism>
<accession>A0ABV4T9S0</accession>
<proteinExistence type="predicted"/>
<keyword evidence="1" id="KW-0812">Transmembrane</keyword>
<gene>
    <name evidence="2" type="ORF">AAGV28_00020</name>
</gene>
<comment type="caution">
    <text evidence="2">The sequence shown here is derived from an EMBL/GenBank/DDBJ whole genome shotgun (WGS) entry which is preliminary data.</text>
</comment>
<evidence type="ECO:0000256" key="1">
    <source>
        <dbReference type="SAM" id="Phobius"/>
    </source>
</evidence>
<sequence length="65" mass="7643">MTLLKYTPYVYLILAAFFIYDAVEKWNVEGATPILSLLMAGLGIFMFFFRKRFAKKMQDRSNHKS</sequence>
<keyword evidence="3" id="KW-1185">Reference proteome</keyword>
<dbReference type="EMBL" id="JBCFQL010000001">
    <property type="protein sequence ID" value="MFA9189739.1"/>
    <property type="molecule type" value="Genomic_DNA"/>
</dbReference>
<evidence type="ECO:0000313" key="3">
    <source>
        <dbReference type="Proteomes" id="UP001574169"/>
    </source>
</evidence>
<evidence type="ECO:0000313" key="2">
    <source>
        <dbReference type="EMBL" id="MFA9189739.1"/>
    </source>
</evidence>
<feature type="transmembrane region" description="Helical" evidence="1">
    <location>
        <begin position="30"/>
        <end position="49"/>
    </location>
</feature>
<protein>
    <recommendedName>
        <fullName evidence="4">LPXTG-motif cell wall anchor domain-containing protein</fullName>
    </recommendedName>
</protein>
<reference evidence="2 3" key="1">
    <citation type="submission" date="2024-04" db="EMBL/GenBank/DDBJ databases">
        <title>New Clade of Flavobacterium.</title>
        <authorList>
            <person name="Matos L."/>
            <person name="Proenca D.N."/>
            <person name="Fransisco R.M."/>
            <person name="Chung A.P."/>
            <person name="Maccario L."/>
            <person name="Sorensen S.J."/>
            <person name="Morais P.V."/>
        </authorList>
    </citation>
    <scope>NUCLEOTIDE SEQUENCE [LARGE SCALE GENOMIC DNA]</scope>
    <source>
        <strain evidence="2 3">FZUC8N2.13</strain>
    </source>
</reference>
<dbReference type="RefSeq" id="WP_373404800.1">
    <property type="nucleotide sequence ID" value="NZ_JBCFQL010000001.1"/>
</dbReference>
<keyword evidence="1" id="KW-1133">Transmembrane helix</keyword>
<evidence type="ECO:0008006" key="4">
    <source>
        <dbReference type="Google" id="ProtNLM"/>
    </source>
</evidence>
<feature type="transmembrane region" description="Helical" evidence="1">
    <location>
        <begin position="6"/>
        <end position="23"/>
    </location>
</feature>
<keyword evidence="1" id="KW-0472">Membrane</keyword>
<name>A0ABV4T9S0_9FLAO</name>